<name>A0A4P6XUB2_9ASCO</name>
<sequence>MRLFDFSLSAALTTALSVSNINSQGMPLHAESLKGLGLVTRKHVDKSALQLADVRERHDKQRISQTEIQPPLVQDWLELFIHRLKMFVKSFKFQRTEFNKHLLELTSELSALEFVIGRMRTPNGPLESRLRFARYLFNVMQNASHILQRYSLPAMEQSLVRKVVHMNVALLTIPGFHGLLEPQHLRHATLQKFTNLLLYWEEAFLSLLDVSTAARQIFEAHAAVAKHALKVMMCHLSIVEVDDVFRIR</sequence>
<dbReference type="EMBL" id="CP034460">
    <property type="protein sequence ID" value="QBM90066.1"/>
    <property type="molecule type" value="Genomic_DNA"/>
</dbReference>
<gene>
    <name evidence="1" type="ORF">METSCH_E03050</name>
</gene>
<dbReference type="AlphaFoldDB" id="A0A4P6XUB2"/>
<protein>
    <submittedName>
        <fullName evidence="1">Uncharacterized protein</fullName>
    </submittedName>
</protein>
<accession>A0A4P6XUB2</accession>
<evidence type="ECO:0000313" key="1">
    <source>
        <dbReference type="EMBL" id="QBM90066.1"/>
    </source>
</evidence>
<evidence type="ECO:0000313" key="2">
    <source>
        <dbReference type="Proteomes" id="UP000292447"/>
    </source>
</evidence>
<keyword evidence="2" id="KW-1185">Reference proteome</keyword>
<organism evidence="1 2">
    <name type="scientific">Metschnikowia aff. pulcherrima</name>
    <dbReference type="NCBI Taxonomy" id="2163413"/>
    <lineage>
        <taxon>Eukaryota</taxon>
        <taxon>Fungi</taxon>
        <taxon>Dikarya</taxon>
        <taxon>Ascomycota</taxon>
        <taxon>Saccharomycotina</taxon>
        <taxon>Pichiomycetes</taxon>
        <taxon>Metschnikowiaceae</taxon>
        <taxon>Metschnikowia</taxon>
    </lineage>
</organism>
<reference evidence="2" key="1">
    <citation type="submission" date="2019-03" db="EMBL/GenBank/DDBJ databases">
        <title>Snf2 controls pulcherriminic acid biosynthesis and connects pigmentation and antifungal activity of the yeast Metschnikowia pulcherrima.</title>
        <authorList>
            <person name="Gore-Lloyd D."/>
            <person name="Sumann I."/>
            <person name="Brachmann A.O."/>
            <person name="Schneeberger K."/>
            <person name="Ortiz-Merino R.A."/>
            <person name="Moreno-Beltran M."/>
            <person name="Schlaefli M."/>
            <person name="Kirner P."/>
            <person name="Santos Kron A."/>
            <person name="Wolfe K.H."/>
            <person name="Piel J."/>
            <person name="Ahrens C.H."/>
            <person name="Henk D."/>
            <person name="Freimoser F.M."/>
        </authorList>
    </citation>
    <scope>NUCLEOTIDE SEQUENCE [LARGE SCALE GENOMIC DNA]</scope>
    <source>
        <strain evidence="2">APC 1.2</strain>
    </source>
</reference>
<dbReference type="Proteomes" id="UP000292447">
    <property type="component" value="Chromosome V"/>
</dbReference>
<proteinExistence type="predicted"/>